<sequence length="83" mass="9300">MHNDTASSTANGGLATSSQFKSQPRSDDAVFSSLYSAIFDRKPSLARYNESEPDASSNHPHRQLYHSLLVQDHQEMVNRCFTI</sequence>
<dbReference type="EMBL" id="PJQY01003042">
    <property type="protein sequence ID" value="PQM40682.1"/>
    <property type="molecule type" value="Genomic_DNA"/>
</dbReference>
<accession>A0A314UVH8</accession>
<comment type="caution">
    <text evidence="2">The sequence shown here is derived from an EMBL/GenBank/DDBJ whole genome shotgun (WGS) entry which is preliminary data.</text>
</comment>
<reference evidence="2 3" key="1">
    <citation type="submission" date="2018-02" db="EMBL/GenBank/DDBJ databases">
        <title>Draft genome of wild Prunus yedoensis var. nudiflora.</title>
        <authorList>
            <person name="Baek S."/>
            <person name="Kim J.-H."/>
            <person name="Choi K."/>
            <person name="Kim G.-B."/>
            <person name="Cho A."/>
            <person name="Jang H."/>
            <person name="Shin C.-H."/>
            <person name="Yu H.-J."/>
            <person name="Mun J.-H."/>
        </authorList>
    </citation>
    <scope>NUCLEOTIDE SEQUENCE [LARGE SCALE GENOMIC DNA]</scope>
    <source>
        <strain evidence="3">cv. Jeju island</strain>
        <tissue evidence="2">Leaf</tissue>
    </source>
</reference>
<feature type="region of interest" description="Disordered" evidence="1">
    <location>
        <begin position="1"/>
        <end position="25"/>
    </location>
</feature>
<proteinExistence type="predicted"/>
<evidence type="ECO:0000256" key="1">
    <source>
        <dbReference type="SAM" id="MobiDB-lite"/>
    </source>
</evidence>
<evidence type="ECO:0000313" key="2">
    <source>
        <dbReference type="EMBL" id="PQM40682.1"/>
    </source>
</evidence>
<protein>
    <submittedName>
        <fullName evidence="2">Uncharacterized protein</fullName>
    </submittedName>
</protein>
<dbReference type="AlphaFoldDB" id="A0A314UVH8"/>
<gene>
    <name evidence="2" type="ORF">Pyn_03543</name>
</gene>
<organism evidence="2 3">
    <name type="scientific">Prunus yedoensis var. nudiflora</name>
    <dbReference type="NCBI Taxonomy" id="2094558"/>
    <lineage>
        <taxon>Eukaryota</taxon>
        <taxon>Viridiplantae</taxon>
        <taxon>Streptophyta</taxon>
        <taxon>Embryophyta</taxon>
        <taxon>Tracheophyta</taxon>
        <taxon>Spermatophyta</taxon>
        <taxon>Magnoliopsida</taxon>
        <taxon>eudicotyledons</taxon>
        <taxon>Gunneridae</taxon>
        <taxon>Pentapetalae</taxon>
        <taxon>rosids</taxon>
        <taxon>fabids</taxon>
        <taxon>Rosales</taxon>
        <taxon>Rosaceae</taxon>
        <taxon>Amygdaloideae</taxon>
        <taxon>Amygdaleae</taxon>
        <taxon>Prunus</taxon>
    </lineage>
</organism>
<name>A0A314UVH8_PRUYE</name>
<evidence type="ECO:0000313" key="3">
    <source>
        <dbReference type="Proteomes" id="UP000250321"/>
    </source>
</evidence>
<dbReference type="STRING" id="2094558.A0A314UVH8"/>
<dbReference type="Proteomes" id="UP000250321">
    <property type="component" value="Unassembled WGS sequence"/>
</dbReference>
<feature type="compositionally biased region" description="Polar residues" evidence="1">
    <location>
        <begin position="1"/>
        <end position="23"/>
    </location>
</feature>
<dbReference type="OrthoDB" id="410307at2759"/>
<keyword evidence="3" id="KW-1185">Reference proteome</keyword>